<evidence type="ECO:0000313" key="1">
    <source>
        <dbReference type="EMBL" id="RCN33814.1"/>
    </source>
</evidence>
<dbReference type="EMBL" id="JOJR01000863">
    <property type="protein sequence ID" value="RCN33814.1"/>
    <property type="molecule type" value="Genomic_DNA"/>
</dbReference>
<keyword evidence="2" id="KW-1185">Reference proteome</keyword>
<comment type="caution">
    <text evidence="1">The sequence shown here is derived from an EMBL/GenBank/DDBJ whole genome shotgun (WGS) entry which is preliminary data.</text>
</comment>
<dbReference type="OrthoDB" id="5866024at2759"/>
<sequence>MTTFTVLDPCRDYKFRVIVVVRSTNPTDHLVIFGQRVIPVQLPPFLLGADQVFAEPPIFNATTDTLKVYIRWTLPRGYSDSDIYGYEAPALYPLQCHTPEDELPQPKIVILQRIRCWLAGKRCTLGVKNRLFRKLSGQAVVLPFPCHQQCLRHVAVCGLRLRCSQGWFRFMTFSSCPRIGQ</sequence>
<dbReference type="AlphaFoldDB" id="A0A368FNL1"/>
<evidence type="ECO:0000313" key="2">
    <source>
        <dbReference type="Proteomes" id="UP000252519"/>
    </source>
</evidence>
<gene>
    <name evidence="1" type="ORF">ANCCAN_20337</name>
</gene>
<accession>A0A368FNL1</accession>
<organism evidence="1 2">
    <name type="scientific">Ancylostoma caninum</name>
    <name type="common">Dog hookworm</name>
    <dbReference type="NCBI Taxonomy" id="29170"/>
    <lineage>
        <taxon>Eukaryota</taxon>
        <taxon>Metazoa</taxon>
        <taxon>Ecdysozoa</taxon>
        <taxon>Nematoda</taxon>
        <taxon>Chromadorea</taxon>
        <taxon>Rhabditida</taxon>
        <taxon>Rhabditina</taxon>
        <taxon>Rhabditomorpha</taxon>
        <taxon>Strongyloidea</taxon>
        <taxon>Ancylostomatidae</taxon>
        <taxon>Ancylostomatinae</taxon>
        <taxon>Ancylostoma</taxon>
    </lineage>
</organism>
<dbReference type="Proteomes" id="UP000252519">
    <property type="component" value="Unassembled WGS sequence"/>
</dbReference>
<reference evidence="1 2" key="1">
    <citation type="submission" date="2014-10" db="EMBL/GenBank/DDBJ databases">
        <title>Draft genome of the hookworm Ancylostoma caninum.</title>
        <authorList>
            <person name="Mitreva M."/>
        </authorList>
    </citation>
    <scope>NUCLEOTIDE SEQUENCE [LARGE SCALE GENOMIC DNA]</scope>
    <source>
        <strain evidence="1 2">Baltimore</strain>
    </source>
</reference>
<name>A0A368FNL1_ANCCA</name>
<protein>
    <submittedName>
        <fullName evidence="1">Uncharacterized protein</fullName>
    </submittedName>
</protein>
<proteinExistence type="predicted"/>